<comment type="caution">
    <text evidence="2">The sequence shown here is derived from an EMBL/GenBank/DDBJ whole genome shotgun (WGS) entry which is preliminary data.</text>
</comment>
<keyword evidence="1" id="KW-0472">Membrane</keyword>
<feature type="transmembrane region" description="Helical" evidence="1">
    <location>
        <begin position="73"/>
        <end position="95"/>
    </location>
</feature>
<feature type="transmembrane region" description="Helical" evidence="1">
    <location>
        <begin position="37"/>
        <end position="61"/>
    </location>
</feature>
<keyword evidence="3" id="KW-1185">Reference proteome</keyword>
<dbReference type="EMBL" id="CALNXJ010000014">
    <property type="protein sequence ID" value="CAH3113741.1"/>
    <property type="molecule type" value="Genomic_DNA"/>
</dbReference>
<dbReference type="Proteomes" id="UP001159428">
    <property type="component" value="Unassembled WGS sequence"/>
</dbReference>
<name>A0AAU9WDR4_9CNID</name>
<protein>
    <submittedName>
        <fullName evidence="2">Uncharacterized protein</fullName>
    </submittedName>
</protein>
<reference evidence="2 3" key="1">
    <citation type="submission" date="2022-05" db="EMBL/GenBank/DDBJ databases">
        <authorList>
            <consortium name="Genoscope - CEA"/>
            <person name="William W."/>
        </authorList>
    </citation>
    <scope>NUCLEOTIDE SEQUENCE [LARGE SCALE GENOMIC DNA]</scope>
</reference>
<evidence type="ECO:0000256" key="1">
    <source>
        <dbReference type="SAM" id="Phobius"/>
    </source>
</evidence>
<organism evidence="2 3">
    <name type="scientific">Pocillopora meandrina</name>
    <dbReference type="NCBI Taxonomy" id="46732"/>
    <lineage>
        <taxon>Eukaryota</taxon>
        <taxon>Metazoa</taxon>
        <taxon>Cnidaria</taxon>
        <taxon>Anthozoa</taxon>
        <taxon>Hexacorallia</taxon>
        <taxon>Scleractinia</taxon>
        <taxon>Astrocoeniina</taxon>
        <taxon>Pocilloporidae</taxon>
        <taxon>Pocillopora</taxon>
    </lineage>
</organism>
<sequence length="135" mass="15043">MLRMIAMATACTLIALHHVSKNPFRDPMANGAETLSLTALIVISIINLTKATLISFGITITGPYKYYLETMEWFEVGALAAVPVTLSVLVIGAILSQLVRALFFLLEQAARCCYWHGSAHWSKKEERKPLLDYTR</sequence>
<evidence type="ECO:0000313" key="3">
    <source>
        <dbReference type="Proteomes" id="UP001159428"/>
    </source>
</evidence>
<dbReference type="AlphaFoldDB" id="A0AAU9WDR4"/>
<keyword evidence="1" id="KW-0812">Transmembrane</keyword>
<proteinExistence type="predicted"/>
<gene>
    <name evidence="2" type="ORF">PMEA_00005395</name>
</gene>
<accession>A0AAU9WDR4</accession>
<keyword evidence="1" id="KW-1133">Transmembrane helix</keyword>
<evidence type="ECO:0000313" key="2">
    <source>
        <dbReference type="EMBL" id="CAH3113741.1"/>
    </source>
</evidence>